<comment type="caution">
    <text evidence="2">The sequence shown here is derived from an EMBL/GenBank/DDBJ whole genome shotgun (WGS) entry which is preliminary data.</text>
</comment>
<dbReference type="Gene3D" id="3.30.70.1290">
    <property type="entry name" value="Transposase IS200-like"/>
    <property type="match status" value="1"/>
</dbReference>
<gene>
    <name evidence="2" type="ORF">ACFOEK_00395</name>
</gene>
<evidence type="ECO:0000313" key="3">
    <source>
        <dbReference type="Proteomes" id="UP001595476"/>
    </source>
</evidence>
<dbReference type="RefSeq" id="WP_386714478.1">
    <property type="nucleotide sequence ID" value="NZ_JBHRSZ010000001.1"/>
</dbReference>
<protein>
    <submittedName>
        <fullName evidence="2">Uncharacterized protein</fullName>
    </submittedName>
</protein>
<evidence type="ECO:0000313" key="2">
    <source>
        <dbReference type="EMBL" id="MFC3149477.1"/>
    </source>
</evidence>
<evidence type="ECO:0000256" key="1">
    <source>
        <dbReference type="SAM" id="MobiDB-lite"/>
    </source>
</evidence>
<proteinExistence type="predicted"/>
<feature type="compositionally biased region" description="Basic and acidic residues" evidence="1">
    <location>
        <begin position="345"/>
        <end position="359"/>
    </location>
</feature>
<dbReference type="InterPro" id="IPR036515">
    <property type="entry name" value="Transposase_17_sf"/>
</dbReference>
<dbReference type="EMBL" id="JBHRSZ010000001">
    <property type="protein sequence ID" value="MFC3149477.1"/>
    <property type="molecule type" value="Genomic_DNA"/>
</dbReference>
<organism evidence="2 3">
    <name type="scientific">Litoribrevibacter euphylliae</name>
    <dbReference type="NCBI Taxonomy" id="1834034"/>
    <lineage>
        <taxon>Bacteria</taxon>
        <taxon>Pseudomonadati</taxon>
        <taxon>Pseudomonadota</taxon>
        <taxon>Gammaproteobacteria</taxon>
        <taxon>Oceanospirillales</taxon>
        <taxon>Oceanospirillaceae</taxon>
        <taxon>Litoribrevibacter</taxon>
    </lineage>
</organism>
<feature type="region of interest" description="Disordered" evidence="1">
    <location>
        <begin position="341"/>
        <end position="393"/>
    </location>
</feature>
<reference evidence="3" key="1">
    <citation type="journal article" date="2019" name="Int. J. Syst. Evol. Microbiol.">
        <title>The Global Catalogue of Microorganisms (GCM) 10K type strain sequencing project: providing services to taxonomists for standard genome sequencing and annotation.</title>
        <authorList>
            <consortium name="The Broad Institute Genomics Platform"/>
            <consortium name="The Broad Institute Genome Sequencing Center for Infectious Disease"/>
            <person name="Wu L."/>
            <person name="Ma J."/>
        </authorList>
    </citation>
    <scope>NUCLEOTIDE SEQUENCE [LARGE SCALE GENOMIC DNA]</scope>
    <source>
        <strain evidence="3">KCTC 52438</strain>
    </source>
</reference>
<name>A0ABV7H716_9GAMM</name>
<accession>A0ABV7H716</accession>
<dbReference type="Proteomes" id="UP001595476">
    <property type="component" value="Unassembled WGS sequence"/>
</dbReference>
<keyword evidence="3" id="KW-1185">Reference proteome</keyword>
<sequence length="393" mass="45173">MGKQAILDINQGIYLVKLDAASRKQLVNNSLDNYQIRTLLIDLSHRMGIGVIAYCITNQSLVILYQAPASPEPFIQNIIKQYSAYANRTNQKRGALIKADYQLVLIEPEQPLLDAFHLVHNFPVTEELISEAENYSDSSYQEYSKNLQNTWLSTKVICPLIGRHETMLSRRFRDLIKQPAVYKYPEVISGNQPDKLAYCSPNYLDQLYAQPVALPNGIGLEEVIQFVCNLYQFKPIQLQTMRRHRLMPELKGMIAFLCQEYEIADPAAVQSELFMDDFDYERGLRLITQLSDTEMYERKHGFEQLLFQMDQRLPYNNDSPLTDSEEQPDNVHVLMTSPHVAIDSPDEHRGFEHTDDHTNPELMDEQLPDSQSQNDSDNHVLDDNPDDTSTKAV</sequence>